<dbReference type="AlphaFoldDB" id="A0A2M9YCS2"/>
<sequence>MGIRLSFRFDQLHRSLLSGHILFVSYGYIRPQNSTLYLNEFSFIKNARVLGLDVLAPSSTRAPQAALVRIGGKERAPSGQRIAQMITAPKFSKPPKLNCHNRIYDCRNGSSRLT</sequence>
<accession>A0A2M9YCS2</accession>
<dbReference type="Proteomes" id="UP000231926">
    <property type="component" value="Unassembled WGS sequence"/>
</dbReference>
<organism evidence="1 2">
    <name type="scientific">Leptospira saintgironsiae</name>
    <dbReference type="NCBI Taxonomy" id="2023183"/>
    <lineage>
        <taxon>Bacteria</taxon>
        <taxon>Pseudomonadati</taxon>
        <taxon>Spirochaetota</taxon>
        <taxon>Spirochaetia</taxon>
        <taxon>Leptospirales</taxon>
        <taxon>Leptospiraceae</taxon>
        <taxon>Leptospira</taxon>
    </lineage>
</organism>
<protein>
    <submittedName>
        <fullName evidence="1">Uncharacterized protein</fullName>
    </submittedName>
</protein>
<evidence type="ECO:0000313" key="1">
    <source>
        <dbReference type="EMBL" id="PJZ49226.1"/>
    </source>
</evidence>
<comment type="caution">
    <text evidence="1">The sequence shown here is derived from an EMBL/GenBank/DDBJ whole genome shotgun (WGS) entry which is preliminary data.</text>
</comment>
<dbReference type="EMBL" id="NPDR01000003">
    <property type="protein sequence ID" value="PJZ49226.1"/>
    <property type="molecule type" value="Genomic_DNA"/>
</dbReference>
<reference evidence="1 2" key="1">
    <citation type="submission" date="2017-07" db="EMBL/GenBank/DDBJ databases">
        <title>Leptospira spp. isolated from tropical soils.</title>
        <authorList>
            <person name="Thibeaux R."/>
            <person name="Iraola G."/>
            <person name="Ferres I."/>
            <person name="Bierque E."/>
            <person name="Girault D."/>
            <person name="Soupe-Gilbert M.-E."/>
            <person name="Picardeau M."/>
            <person name="Goarant C."/>
        </authorList>
    </citation>
    <scope>NUCLEOTIDE SEQUENCE [LARGE SCALE GENOMIC DNA]</scope>
    <source>
        <strain evidence="1 2">FH4-C-A2</strain>
    </source>
</reference>
<proteinExistence type="predicted"/>
<name>A0A2M9YCS2_9LEPT</name>
<evidence type="ECO:0000313" key="2">
    <source>
        <dbReference type="Proteomes" id="UP000231926"/>
    </source>
</evidence>
<gene>
    <name evidence="1" type="ORF">CH362_07745</name>
</gene>
<keyword evidence="2" id="KW-1185">Reference proteome</keyword>